<comment type="caution">
    <text evidence="2">The sequence shown here is derived from an EMBL/GenBank/DDBJ whole genome shotgun (WGS) entry which is preliminary data.</text>
</comment>
<dbReference type="EMBL" id="BSYR01000021">
    <property type="protein sequence ID" value="GMI86287.1"/>
    <property type="molecule type" value="Genomic_DNA"/>
</dbReference>
<dbReference type="Proteomes" id="UP001165190">
    <property type="component" value="Unassembled WGS sequence"/>
</dbReference>
<keyword evidence="1" id="KW-1133">Transmembrane helix</keyword>
<protein>
    <submittedName>
        <fullName evidence="2">Uncharacterized protein</fullName>
    </submittedName>
</protein>
<feature type="transmembrane region" description="Helical" evidence="1">
    <location>
        <begin position="79"/>
        <end position="105"/>
    </location>
</feature>
<evidence type="ECO:0000313" key="2">
    <source>
        <dbReference type="EMBL" id="GMI86287.1"/>
    </source>
</evidence>
<keyword evidence="3" id="KW-1185">Reference proteome</keyword>
<evidence type="ECO:0000313" key="3">
    <source>
        <dbReference type="Proteomes" id="UP001165190"/>
    </source>
</evidence>
<dbReference type="AlphaFoldDB" id="A0A9W7HZK3"/>
<keyword evidence="1" id="KW-0472">Membrane</keyword>
<accession>A0A9W7HZK3</accession>
<gene>
    <name evidence="2" type="ORF">HRI_002298000</name>
</gene>
<organism evidence="2 3">
    <name type="scientific">Hibiscus trionum</name>
    <name type="common">Flower of an hour</name>
    <dbReference type="NCBI Taxonomy" id="183268"/>
    <lineage>
        <taxon>Eukaryota</taxon>
        <taxon>Viridiplantae</taxon>
        <taxon>Streptophyta</taxon>
        <taxon>Embryophyta</taxon>
        <taxon>Tracheophyta</taxon>
        <taxon>Spermatophyta</taxon>
        <taxon>Magnoliopsida</taxon>
        <taxon>eudicotyledons</taxon>
        <taxon>Gunneridae</taxon>
        <taxon>Pentapetalae</taxon>
        <taxon>rosids</taxon>
        <taxon>malvids</taxon>
        <taxon>Malvales</taxon>
        <taxon>Malvaceae</taxon>
        <taxon>Malvoideae</taxon>
        <taxon>Hibiscus</taxon>
    </lineage>
</organism>
<proteinExistence type="predicted"/>
<reference evidence="2" key="1">
    <citation type="submission" date="2023-05" db="EMBL/GenBank/DDBJ databases">
        <title>Genome and transcriptome analyses reveal genes involved in the formation of fine ridges on petal epidermal cells in Hibiscus trionum.</title>
        <authorList>
            <person name="Koshimizu S."/>
            <person name="Masuda S."/>
            <person name="Ishii T."/>
            <person name="Shirasu K."/>
            <person name="Hoshino A."/>
            <person name="Arita M."/>
        </authorList>
    </citation>
    <scope>NUCLEOTIDE SEQUENCE</scope>
    <source>
        <strain evidence="2">Hamamatsu line</strain>
    </source>
</reference>
<sequence length="143" mass="16590">MEAIPKEKAEFEEAEIKYIRFVHFISAHHINLLILSSSIPSVIQLHGLFDISGMEDFLICCCHSDLAYRFLYKDFLCRIIFQSSFFFIVVEVFSAQVLISLLSLLNVSVTEIRAKLLFHYYLNGVDAFRLKLLFPPPPTRQEL</sequence>
<keyword evidence="1" id="KW-0812">Transmembrane</keyword>
<feature type="transmembrane region" description="Helical" evidence="1">
    <location>
        <begin position="21"/>
        <end position="43"/>
    </location>
</feature>
<name>A0A9W7HZK3_HIBTR</name>
<evidence type="ECO:0000256" key="1">
    <source>
        <dbReference type="SAM" id="Phobius"/>
    </source>
</evidence>